<dbReference type="Proteomes" id="UP000017081">
    <property type="component" value="Unassembled WGS sequence"/>
</dbReference>
<comment type="function">
    <text evidence="8">The phosphoenolpyruvate-dependent sugar phosphotransferase system (sugar PTS), a major carbohydrate active transport system, catalyzes the phosphorylation of incoming sugar substrates concomitantly with their translocation across the cell membrane. The enzyme II UlaABC PTS system is involved in ascorbate transport.</text>
</comment>
<sequence>MCSLYNYSILKKNKRADIMKSILKDNIHVLERVEDWKDAVRKSGKILLENQSIEERYIEAAIKNIEKLGNYVVITDNVAMPHARPEDGVNQTALSLLLIKDGVDFLGENVNLVFMLASKDNSSHIEVIRKLSQLVDDEEIVEKMSFAKNKEEILNYL</sequence>
<evidence type="ECO:0000313" key="13">
    <source>
        <dbReference type="Proteomes" id="UP000017081"/>
    </source>
</evidence>
<dbReference type="Pfam" id="PF00359">
    <property type="entry name" value="PTS_EIIA_2"/>
    <property type="match status" value="1"/>
</dbReference>
<dbReference type="PANTHER" id="PTHR36203">
    <property type="entry name" value="ASCORBATE-SPECIFIC PTS SYSTEM EIIA COMPONENT"/>
    <property type="match status" value="1"/>
</dbReference>
<comment type="caution">
    <text evidence="12">The sequence shown here is derived from an EMBL/GenBank/DDBJ whole genome shotgun (WGS) entry which is preliminary data.</text>
</comment>
<keyword evidence="7" id="KW-0418">Kinase</keyword>
<dbReference type="eggNOG" id="COG1762">
    <property type="taxonomic scope" value="Bacteria"/>
</dbReference>
<evidence type="ECO:0000313" key="12">
    <source>
        <dbReference type="EMBL" id="ERT69204.1"/>
    </source>
</evidence>
<dbReference type="GO" id="GO:0005737">
    <property type="term" value="C:cytoplasm"/>
    <property type="evidence" value="ECO:0007669"/>
    <property type="project" value="UniProtKB-SubCell"/>
</dbReference>
<dbReference type="CDD" id="cd00211">
    <property type="entry name" value="PTS_IIA_fru"/>
    <property type="match status" value="1"/>
</dbReference>
<evidence type="ECO:0000256" key="5">
    <source>
        <dbReference type="ARBA" id="ARBA00022679"/>
    </source>
</evidence>
<evidence type="ECO:0000256" key="6">
    <source>
        <dbReference type="ARBA" id="ARBA00022683"/>
    </source>
</evidence>
<reference evidence="12 13" key="1">
    <citation type="submission" date="2013-08" db="EMBL/GenBank/DDBJ databases">
        <authorList>
            <person name="Weinstock G."/>
            <person name="Sodergren E."/>
            <person name="Wylie T."/>
            <person name="Fulton L."/>
            <person name="Fulton R."/>
            <person name="Fronick C."/>
            <person name="O'Laughlin M."/>
            <person name="Godfrey J."/>
            <person name="Miner T."/>
            <person name="Herter B."/>
            <person name="Appelbaum E."/>
            <person name="Cordes M."/>
            <person name="Lek S."/>
            <person name="Wollam A."/>
            <person name="Pepin K.H."/>
            <person name="Palsikar V.B."/>
            <person name="Mitreva M."/>
            <person name="Wilson R.K."/>
        </authorList>
    </citation>
    <scope>NUCLEOTIDE SEQUENCE [LARGE SCALE GENOMIC DNA]</scope>
    <source>
        <strain evidence="12 13">ATCC BAA-474</strain>
    </source>
</reference>
<keyword evidence="3" id="KW-0963">Cytoplasm</keyword>
<evidence type="ECO:0000256" key="8">
    <source>
        <dbReference type="ARBA" id="ARBA00037387"/>
    </source>
</evidence>
<dbReference type="SUPFAM" id="SSF55804">
    <property type="entry name" value="Phoshotransferase/anion transport protein"/>
    <property type="match status" value="1"/>
</dbReference>
<organism evidence="12 13">
    <name type="scientific">Cetobacterium somerae ATCC BAA-474</name>
    <dbReference type="NCBI Taxonomy" id="1319815"/>
    <lineage>
        <taxon>Bacteria</taxon>
        <taxon>Fusobacteriati</taxon>
        <taxon>Fusobacteriota</taxon>
        <taxon>Fusobacteriia</taxon>
        <taxon>Fusobacteriales</taxon>
        <taxon>Fusobacteriaceae</taxon>
        <taxon>Cetobacterium</taxon>
    </lineage>
</organism>
<evidence type="ECO:0000256" key="1">
    <source>
        <dbReference type="ARBA" id="ARBA00004496"/>
    </source>
</evidence>
<dbReference type="PANTHER" id="PTHR36203:SF1">
    <property type="entry name" value="ASCORBATE-SPECIFIC PTS SYSTEM EIIA COMPONENT"/>
    <property type="match status" value="1"/>
</dbReference>
<evidence type="ECO:0000259" key="11">
    <source>
        <dbReference type="PROSITE" id="PS51094"/>
    </source>
</evidence>
<dbReference type="GO" id="GO:0016301">
    <property type="term" value="F:kinase activity"/>
    <property type="evidence" value="ECO:0007669"/>
    <property type="project" value="UniProtKB-KW"/>
</dbReference>
<keyword evidence="2" id="KW-0813">Transport</keyword>
<dbReference type="InterPro" id="IPR051351">
    <property type="entry name" value="Ascorbate-PTS_EIIA_comp"/>
</dbReference>
<dbReference type="HOGENOM" id="CLU_072531_2_0_0"/>
<keyword evidence="4" id="KW-0597">Phosphoprotein</keyword>
<keyword evidence="5" id="KW-0808">Transferase</keyword>
<evidence type="ECO:0000256" key="2">
    <source>
        <dbReference type="ARBA" id="ARBA00022448"/>
    </source>
</evidence>
<accession>U7VDL6</accession>
<comment type="subcellular location">
    <subcellularLocation>
        <location evidence="1">Cytoplasm</location>
    </subcellularLocation>
</comment>
<dbReference type="Gene3D" id="3.40.930.10">
    <property type="entry name" value="Mannitol-specific EII, Chain A"/>
    <property type="match status" value="1"/>
</dbReference>
<gene>
    <name evidence="12" type="ORF">HMPREF0202_00938</name>
</gene>
<dbReference type="InterPro" id="IPR002178">
    <property type="entry name" value="PTS_EIIA_type-2_dom"/>
</dbReference>
<dbReference type="AlphaFoldDB" id="U7VDL6"/>
<protein>
    <recommendedName>
        <fullName evidence="9">Ascorbate-specific PTS system EIIA component</fullName>
    </recommendedName>
    <alternativeName>
        <fullName evidence="10">Ascorbate-specific phosphotransferase enzyme IIA component</fullName>
    </alternativeName>
</protein>
<proteinExistence type="predicted"/>
<feature type="domain" description="PTS EIIA type-2" evidence="11">
    <location>
        <begin position="20"/>
        <end position="157"/>
    </location>
</feature>
<evidence type="ECO:0000256" key="9">
    <source>
        <dbReference type="ARBA" id="ARBA00041175"/>
    </source>
</evidence>
<evidence type="ECO:0000256" key="10">
    <source>
        <dbReference type="ARBA" id="ARBA00042072"/>
    </source>
</evidence>
<dbReference type="GO" id="GO:0009401">
    <property type="term" value="P:phosphoenolpyruvate-dependent sugar phosphotransferase system"/>
    <property type="evidence" value="ECO:0007669"/>
    <property type="project" value="UniProtKB-KW"/>
</dbReference>
<name>U7VDL6_9FUSO</name>
<keyword evidence="6" id="KW-0598">Phosphotransferase system</keyword>
<dbReference type="EMBL" id="AXZF01000033">
    <property type="protein sequence ID" value="ERT69204.1"/>
    <property type="molecule type" value="Genomic_DNA"/>
</dbReference>
<dbReference type="InterPro" id="IPR016152">
    <property type="entry name" value="PTrfase/Anion_transptr"/>
</dbReference>
<evidence type="ECO:0000256" key="7">
    <source>
        <dbReference type="ARBA" id="ARBA00022777"/>
    </source>
</evidence>
<evidence type="ECO:0000256" key="4">
    <source>
        <dbReference type="ARBA" id="ARBA00022553"/>
    </source>
</evidence>
<keyword evidence="13" id="KW-1185">Reference proteome</keyword>
<evidence type="ECO:0000256" key="3">
    <source>
        <dbReference type="ARBA" id="ARBA00022490"/>
    </source>
</evidence>
<dbReference type="STRING" id="1319815.HMPREF0202_00938"/>
<dbReference type="PROSITE" id="PS51094">
    <property type="entry name" value="PTS_EIIA_TYPE_2"/>
    <property type="match status" value="1"/>
</dbReference>